<evidence type="ECO:0008006" key="5">
    <source>
        <dbReference type="Google" id="ProtNLM"/>
    </source>
</evidence>
<organism evidence="3 4">
    <name type="scientific">Microbacterium esteraromaticum</name>
    <dbReference type="NCBI Taxonomy" id="57043"/>
    <lineage>
        <taxon>Bacteria</taxon>
        <taxon>Bacillati</taxon>
        <taxon>Actinomycetota</taxon>
        <taxon>Actinomycetes</taxon>
        <taxon>Micrococcales</taxon>
        <taxon>Microbacteriaceae</taxon>
        <taxon>Microbacterium</taxon>
    </lineage>
</organism>
<gene>
    <name evidence="3" type="ORF">JF543_09065</name>
</gene>
<dbReference type="Proteomes" id="UP000664385">
    <property type="component" value="Unassembled WGS sequence"/>
</dbReference>
<keyword evidence="2" id="KW-0732">Signal</keyword>
<dbReference type="PROSITE" id="PS51257">
    <property type="entry name" value="PROKAR_LIPOPROTEIN"/>
    <property type="match status" value="1"/>
</dbReference>
<feature type="chain" id="PRO_5037290163" description="Lipoprotein" evidence="2">
    <location>
        <begin position="31"/>
        <end position="169"/>
    </location>
</feature>
<dbReference type="RefSeq" id="WP_206823809.1">
    <property type="nucleotide sequence ID" value="NZ_JAEMWU010000001.1"/>
</dbReference>
<evidence type="ECO:0000256" key="1">
    <source>
        <dbReference type="SAM" id="MobiDB-lite"/>
    </source>
</evidence>
<dbReference type="InterPro" id="IPR006311">
    <property type="entry name" value="TAT_signal"/>
</dbReference>
<name>A0A939DVM8_9MICO</name>
<evidence type="ECO:0000256" key="2">
    <source>
        <dbReference type="SAM" id="SignalP"/>
    </source>
</evidence>
<evidence type="ECO:0000313" key="4">
    <source>
        <dbReference type="Proteomes" id="UP000664385"/>
    </source>
</evidence>
<dbReference type="EMBL" id="JAEMWU010000001">
    <property type="protein sequence ID" value="MBN8206110.1"/>
    <property type="molecule type" value="Genomic_DNA"/>
</dbReference>
<dbReference type="AlphaFoldDB" id="A0A939DVM8"/>
<proteinExistence type="predicted"/>
<evidence type="ECO:0000313" key="3">
    <source>
        <dbReference type="EMBL" id="MBN8206110.1"/>
    </source>
</evidence>
<feature type="signal peptide" evidence="2">
    <location>
        <begin position="1"/>
        <end position="30"/>
    </location>
</feature>
<feature type="region of interest" description="Disordered" evidence="1">
    <location>
        <begin position="31"/>
        <end position="59"/>
    </location>
</feature>
<reference evidence="3" key="1">
    <citation type="submission" date="2020-12" db="EMBL/GenBank/DDBJ databases">
        <title>PHA producing bacteria isolated from mangrove.</title>
        <authorList>
            <person name="Zheng W."/>
            <person name="Yu S."/>
            <person name="Huang Y."/>
        </authorList>
    </citation>
    <scope>NUCLEOTIDE SEQUENCE</scope>
    <source>
        <strain evidence="3">GN8-5</strain>
    </source>
</reference>
<sequence>MTTTRRRLTGSLTAGAAVLLLALTGCSASATPPAADDSATTKPTATSPAPSPTTSSATPQQSFLDWLAASREPNADVACAYLSDALVERMLAEMKASGFPVSDCAEMTNVTAQAYAATGNVAEVDIETVSEEAQRAELFVTYAGGSCGTVVLEPGVEHWIMTEQSKEQC</sequence>
<protein>
    <recommendedName>
        <fullName evidence="5">Lipoprotein</fullName>
    </recommendedName>
</protein>
<dbReference type="PROSITE" id="PS51318">
    <property type="entry name" value="TAT"/>
    <property type="match status" value="1"/>
</dbReference>
<comment type="caution">
    <text evidence="3">The sequence shown here is derived from an EMBL/GenBank/DDBJ whole genome shotgun (WGS) entry which is preliminary data.</text>
</comment>
<accession>A0A939DVM8</accession>